<reference evidence="4" key="1">
    <citation type="submission" date="2025-08" db="UniProtKB">
        <authorList>
            <consortium name="RefSeq"/>
        </authorList>
    </citation>
    <scope>IDENTIFICATION</scope>
    <source>
        <tissue evidence="4">Blood</tissue>
    </source>
</reference>
<evidence type="ECO:0000313" key="4">
    <source>
        <dbReference type="RefSeq" id="XP_054838020.1"/>
    </source>
</evidence>
<evidence type="ECO:0000256" key="1">
    <source>
        <dbReference type="SAM" id="Coils"/>
    </source>
</evidence>
<dbReference type="GeneID" id="129331472"/>
<feature type="coiled-coil region" evidence="1">
    <location>
        <begin position="251"/>
        <end position="285"/>
    </location>
</feature>
<dbReference type="KEGG" id="emc:129331472"/>
<dbReference type="InterPro" id="IPR044822">
    <property type="entry name" value="Myb_DNA-bind_4"/>
</dbReference>
<dbReference type="Gene3D" id="1.10.10.60">
    <property type="entry name" value="Homeodomain-like"/>
    <property type="match status" value="1"/>
</dbReference>
<dbReference type="Proteomes" id="UP001190640">
    <property type="component" value="Chromosome 1"/>
</dbReference>
<accession>A0AA97JHT3</accession>
<feature type="domain" description="Myb/SANT-like DNA-binding" evidence="2">
    <location>
        <begin position="5"/>
        <end position="47"/>
    </location>
</feature>
<organism evidence="3 4">
    <name type="scientific">Eublepharis macularius</name>
    <name type="common">Leopard gecko</name>
    <name type="synonym">Cyrtodactylus macularius</name>
    <dbReference type="NCBI Taxonomy" id="481883"/>
    <lineage>
        <taxon>Eukaryota</taxon>
        <taxon>Metazoa</taxon>
        <taxon>Chordata</taxon>
        <taxon>Craniata</taxon>
        <taxon>Vertebrata</taxon>
        <taxon>Euteleostomi</taxon>
        <taxon>Lepidosauria</taxon>
        <taxon>Squamata</taxon>
        <taxon>Bifurcata</taxon>
        <taxon>Gekkota</taxon>
        <taxon>Eublepharidae</taxon>
        <taxon>Eublepharinae</taxon>
        <taxon>Eublepharis</taxon>
    </lineage>
</organism>
<gene>
    <name evidence="4" type="primary">LOC129331472</name>
</gene>
<dbReference type="AlphaFoldDB" id="A0AA97JHT3"/>
<keyword evidence="1" id="KW-0175">Coiled coil</keyword>
<proteinExistence type="predicted"/>
<evidence type="ECO:0000259" key="2">
    <source>
        <dbReference type="Pfam" id="PF13837"/>
    </source>
</evidence>
<protein>
    <submittedName>
        <fullName evidence="4">Uncharacterized protein LOC129331472 isoform X1</fullName>
    </submittedName>
</protein>
<evidence type="ECO:0000313" key="3">
    <source>
        <dbReference type="Proteomes" id="UP001190640"/>
    </source>
</evidence>
<dbReference type="RefSeq" id="XP_054838020.1">
    <property type="nucleotide sequence ID" value="XM_054982045.1"/>
</dbReference>
<keyword evidence="3" id="KW-1185">Reference proteome</keyword>
<sequence length="315" mass="35712">MSSTHFKNRTIYRRLSTVLHRHGFPRSPEQCRTKFKKLKSDFLGSLEAWQGIPRASGCVWRHSAMMRLWEAAGRPRWEDRCFEGTSPDNMFAGEARKGDKTPCRELSMHGATLDDAHQTGILEAIRKNLFGKGANTETAIPTAASEHGNEVQEGPIYIDSSSTPEEEDCRNMLNRAGPSGIAYSNQQRSTSGAVGEGTPVKAEKESCGTQTIAEASLGEVSVFANLEAIKKSCLETMRKFNKRQCTIEKKNRQHQRNIANLKRRLLSLEKELGRLRDDLKKKTMEKNESTRHMQVTTMVLWRTGRWTSVRTIFFF</sequence>
<name>A0AA97JHT3_EUBMA</name>
<dbReference type="Pfam" id="PF13837">
    <property type="entry name" value="Myb_DNA-bind_4"/>
    <property type="match status" value="1"/>
</dbReference>